<accession>A0AAD9Y486</accession>
<dbReference type="Proteomes" id="UP001281614">
    <property type="component" value="Unassembled WGS sequence"/>
</dbReference>
<protein>
    <submittedName>
        <fullName evidence="1">Uncharacterized protein</fullName>
    </submittedName>
</protein>
<name>A0AAD9Y486_COLKA</name>
<sequence length="118" mass="12894">MDRGDLGGQQHGASLPLDLSPAPCGASWASAVPARRFYFCRGGRDVDRLMTSTEDGHHFLLLLQCFISFFLHICLSSASGSFPHTSAPALATENLMERGRNLGLLWLRGETRMNGESK</sequence>
<gene>
    <name evidence="1" type="ORF">CKAH01_01759</name>
</gene>
<organism evidence="1 2">
    <name type="scientific">Colletotrichum kahawae</name>
    <name type="common">Coffee berry disease fungus</name>
    <dbReference type="NCBI Taxonomy" id="34407"/>
    <lineage>
        <taxon>Eukaryota</taxon>
        <taxon>Fungi</taxon>
        <taxon>Dikarya</taxon>
        <taxon>Ascomycota</taxon>
        <taxon>Pezizomycotina</taxon>
        <taxon>Sordariomycetes</taxon>
        <taxon>Hypocreomycetidae</taxon>
        <taxon>Glomerellales</taxon>
        <taxon>Glomerellaceae</taxon>
        <taxon>Colletotrichum</taxon>
        <taxon>Colletotrichum gloeosporioides species complex</taxon>
    </lineage>
</organism>
<dbReference type="AlphaFoldDB" id="A0AAD9Y486"/>
<dbReference type="EMBL" id="VYYT01000444">
    <property type="protein sequence ID" value="KAK2735378.1"/>
    <property type="molecule type" value="Genomic_DNA"/>
</dbReference>
<evidence type="ECO:0000313" key="2">
    <source>
        <dbReference type="Proteomes" id="UP001281614"/>
    </source>
</evidence>
<reference evidence="1" key="1">
    <citation type="submission" date="2023-02" db="EMBL/GenBank/DDBJ databases">
        <title>Colletotrichum kahawae CIFC_Que2 genome sequencing and assembly.</title>
        <authorList>
            <person name="Baroncelli R."/>
        </authorList>
    </citation>
    <scope>NUCLEOTIDE SEQUENCE</scope>
    <source>
        <strain evidence="1">CIFC_Que2</strain>
    </source>
</reference>
<keyword evidence="2" id="KW-1185">Reference proteome</keyword>
<comment type="caution">
    <text evidence="1">The sequence shown here is derived from an EMBL/GenBank/DDBJ whole genome shotgun (WGS) entry which is preliminary data.</text>
</comment>
<evidence type="ECO:0000313" key="1">
    <source>
        <dbReference type="EMBL" id="KAK2735378.1"/>
    </source>
</evidence>
<proteinExistence type="predicted"/>